<keyword evidence="8" id="KW-1185">Reference proteome</keyword>
<evidence type="ECO:0000256" key="2">
    <source>
        <dbReference type="ARBA" id="ARBA00007749"/>
    </source>
</evidence>
<evidence type="ECO:0000256" key="1">
    <source>
        <dbReference type="ARBA" id="ARBA00001947"/>
    </source>
</evidence>
<comment type="caution">
    <text evidence="7">The sequence shown here is derived from an EMBL/GenBank/DDBJ whole genome shotgun (WGS) entry which is preliminary data.</text>
</comment>
<organism evidence="7 8">
    <name type="scientific">Kribbella capetownensis</name>
    <dbReference type="NCBI Taxonomy" id="1572659"/>
    <lineage>
        <taxon>Bacteria</taxon>
        <taxon>Bacillati</taxon>
        <taxon>Actinomycetota</taxon>
        <taxon>Actinomycetes</taxon>
        <taxon>Propionibacteriales</taxon>
        <taxon>Kribbellaceae</taxon>
        <taxon>Kribbella</taxon>
    </lineage>
</organism>
<dbReference type="Pfam" id="PF00753">
    <property type="entry name" value="Lactamase_B"/>
    <property type="match status" value="1"/>
</dbReference>
<evidence type="ECO:0000259" key="6">
    <source>
        <dbReference type="SMART" id="SM00849"/>
    </source>
</evidence>
<comment type="cofactor">
    <cofactor evidence="1">
        <name>Zn(2+)</name>
        <dbReference type="ChEBI" id="CHEBI:29105"/>
    </cofactor>
</comment>
<evidence type="ECO:0000313" key="8">
    <source>
        <dbReference type="Proteomes" id="UP000293342"/>
    </source>
</evidence>
<dbReference type="GO" id="GO:0046872">
    <property type="term" value="F:metal ion binding"/>
    <property type="evidence" value="ECO:0007669"/>
    <property type="project" value="UniProtKB-KW"/>
</dbReference>
<comment type="similarity">
    <text evidence="2">Belongs to the metallo-beta-lactamase superfamily.</text>
</comment>
<evidence type="ECO:0000256" key="5">
    <source>
        <dbReference type="ARBA" id="ARBA00022833"/>
    </source>
</evidence>
<keyword evidence="5" id="KW-0862">Zinc</keyword>
<dbReference type="Gene3D" id="3.60.15.10">
    <property type="entry name" value="Ribonuclease Z/Hydroxyacylglutathione hydrolase-like"/>
    <property type="match status" value="1"/>
</dbReference>
<feature type="domain" description="Metallo-beta-lactamase" evidence="6">
    <location>
        <begin position="22"/>
        <end position="198"/>
    </location>
</feature>
<dbReference type="RefSeq" id="WP_131518724.1">
    <property type="nucleotide sequence ID" value="NZ_SJKD01000013.1"/>
</dbReference>
<dbReference type="OrthoDB" id="3196337at2"/>
<dbReference type="PANTHER" id="PTHR42978:SF2">
    <property type="entry name" value="102 KBASES UNSTABLE REGION: FROM 1 TO 119443"/>
    <property type="match status" value="1"/>
</dbReference>
<keyword evidence="4 7" id="KW-0378">Hydrolase</keyword>
<gene>
    <name evidence="7" type="ORF">E0H75_38800</name>
</gene>
<dbReference type="SMART" id="SM00849">
    <property type="entry name" value="Lactamase_B"/>
    <property type="match status" value="1"/>
</dbReference>
<sequence>MPTVTTLLTGHLLTSNQGNPAFCSVLLVEDGNQCILFDFGHVGRRRHLLEALADRGLAPGDLDQVVLSHAHWDHAQNVDLFTGAQVFIHPAELQQLPDTPIVPRWTKAMFDGLDLREAVEGHQLMPGVEIVELPGHTPGSIGLSVVIAEGTAVLAADAVPTLAVLRACRASGRPYDQERADASVERVAALADVVFPGHDQAIRVDENGEFSYAEEPKPLEFRVP</sequence>
<protein>
    <submittedName>
        <fullName evidence="7">MBL fold metallo-hydrolase</fullName>
    </submittedName>
</protein>
<keyword evidence="3" id="KW-0479">Metal-binding</keyword>
<name>A0A4R0J4F6_9ACTN</name>
<dbReference type="EMBL" id="SJKD01000013">
    <property type="protein sequence ID" value="TCC40024.1"/>
    <property type="molecule type" value="Genomic_DNA"/>
</dbReference>
<proteinExistence type="inferred from homology"/>
<evidence type="ECO:0000313" key="7">
    <source>
        <dbReference type="EMBL" id="TCC40024.1"/>
    </source>
</evidence>
<dbReference type="SUPFAM" id="SSF56281">
    <property type="entry name" value="Metallo-hydrolase/oxidoreductase"/>
    <property type="match status" value="1"/>
</dbReference>
<dbReference type="GO" id="GO:0016787">
    <property type="term" value="F:hydrolase activity"/>
    <property type="evidence" value="ECO:0007669"/>
    <property type="project" value="UniProtKB-KW"/>
</dbReference>
<evidence type="ECO:0000256" key="4">
    <source>
        <dbReference type="ARBA" id="ARBA00022801"/>
    </source>
</evidence>
<reference evidence="7 8" key="1">
    <citation type="submission" date="2019-02" db="EMBL/GenBank/DDBJ databases">
        <title>Kribbella capetownensis sp. nov. and Kribbella speibonae sp. nov., isolated from soil.</title>
        <authorList>
            <person name="Curtis S.M."/>
            <person name="Norton I."/>
            <person name="Everest G.J."/>
            <person name="Meyers P.R."/>
        </authorList>
    </citation>
    <scope>NUCLEOTIDE SEQUENCE [LARGE SCALE GENOMIC DNA]</scope>
    <source>
        <strain evidence="7 8">YM53</strain>
    </source>
</reference>
<dbReference type="Proteomes" id="UP000293342">
    <property type="component" value="Unassembled WGS sequence"/>
</dbReference>
<evidence type="ECO:0000256" key="3">
    <source>
        <dbReference type="ARBA" id="ARBA00022723"/>
    </source>
</evidence>
<dbReference type="AlphaFoldDB" id="A0A4R0J4F6"/>
<accession>A0A4R0J4F6</accession>
<dbReference type="InterPro" id="IPR001279">
    <property type="entry name" value="Metallo-B-lactamas"/>
</dbReference>
<dbReference type="PANTHER" id="PTHR42978">
    <property type="entry name" value="QUORUM-QUENCHING LACTONASE YTNP-RELATED-RELATED"/>
    <property type="match status" value="1"/>
</dbReference>
<dbReference type="InterPro" id="IPR051013">
    <property type="entry name" value="MBL_superfamily_lactonases"/>
</dbReference>
<dbReference type="InterPro" id="IPR036866">
    <property type="entry name" value="RibonucZ/Hydroxyglut_hydro"/>
</dbReference>